<dbReference type="Proteomes" id="UP001144437">
    <property type="component" value="Segment"/>
</dbReference>
<evidence type="ECO:0000256" key="1">
    <source>
        <dbReference type="ARBA" id="ARBA00022562"/>
    </source>
</evidence>
<dbReference type="GO" id="GO:0042025">
    <property type="term" value="C:host cell nucleus"/>
    <property type="evidence" value="ECO:0007669"/>
    <property type="project" value="InterPro"/>
</dbReference>
<dbReference type="InterPro" id="IPR043031">
    <property type="entry name" value="Viral_ssDBP_head"/>
</dbReference>
<proteinExistence type="inferred from homology"/>
<dbReference type="HAMAP" id="MF_04007">
    <property type="entry name" value="HSV_DNBI"/>
    <property type="match status" value="1"/>
</dbReference>
<name>A0A5B9R4M2_9ALPH</name>
<dbReference type="EMBL" id="MK360902">
    <property type="protein sequence ID" value="QEG54040.1"/>
    <property type="molecule type" value="Genomic_DNA"/>
</dbReference>
<keyword evidence="1" id="KW-1048">Host nucleus</keyword>
<evidence type="ECO:0000313" key="5">
    <source>
        <dbReference type="Proteomes" id="UP001144437"/>
    </source>
</evidence>
<keyword evidence="2" id="KW-0235">DNA replication</keyword>
<evidence type="ECO:0000256" key="2">
    <source>
        <dbReference type="ARBA" id="ARBA00022705"/>
    </source>
</evidence>
<dbReference type="InterPro" id="IPR035989">
    <property type="entry name" value="DBP_sf"/>
</dbReference>
<dbReference type="InterPro" id="IPR000635">
    <property type="entry name" value="Viral_ssDNA-bd"/>
</dbReference>
<accession>A0A5B9R4M2</accession>
<evidence type="ECO:0000256" key="3">
    <source>
        <dbReference type="ARBA" id="ARBA00023125"/>
    </source>
</evidence>
<reference evidence="4" key="1">
    <citation type="journal article" date="2019" name="Vet. Microbiol.">
        <title>Disease surveillance in wild Victorian cacatuids reveals co-infection with multiple agents and detection of novel avian viruses.</title>
        <authorList>
            <person name="Sutherland M."/>
            <person name="Sarker S."/>
            <person name="Vaz P.K."/>
            <person name="Legione A.R."/>
            <person name="Devlin J.M."/>
            <person name="Macwhirter P.L."/>
            <person name="Whiteley P.L."/>
            <person name="Raidal S.R."/>
        </authorList>
    </citation>
    <scope>NUCLEOTIDE SEQUENCE</scope>
    <source>
        <strain evidence="4">97-0001</strain>
    </source>
</reference>
<keyword evidence="3 4" id="KW-0238">DNA-binding</keyword>
<organism evidence="4 5">
    <name type="scientific">Cacatuid alphaherpesvirus 2</name>
    <dbReference type="NCBI Taxonomy" id="2604840"/>
    <lineage>
        <taxon>Viruses</taxon>
        <taxon>Duplodnaviria</taxon>
        <taxon>Heunggongvirae</taxon>
        <taxon>Peploviricota</taxon>
        <taxon>Herviviricetes</taxon>
        <taxon>Herpesvirales</taxon>
        <taxon>Orthoherpesviridae</taxon>
        <taxon>Alphaherpesvirinae</taxon>
        <taxon>Iltovirus</taxon>
        <taxon>Iltovirus cacatuidalpha2</taxon>
    </lineage>
</organism>
<sequence>MDSVNADVPRSGKTETIQYEVGPVAYIYARSKLTIDSEEWGLLCAKSRDQPSSAVAPLIPGLTVEEDFTTSIAAVIGTKSSGLVGGTASAILSPCHFSPCVYIFYGGDCINPTSLAPGLTILCDEARTKFGFTSPPSTGPVANARETSGESICMQIGLEPETTMLYLVATEPFCEAIYMCNTFLHFGGADSVYINSETVRRIPVYPVQMYMPDIALRLCRNPFDSNSRNIGEGCAYPKALYNKELNRVLHGAVLAPQGMSLRTRDLEAIAKAATTVAFDGNFEGCVLAAEKTFTQSSAATKTQTRSPNDIERRAACSLVADLALTTRVSVSCAPYRFEGGSEIKYNQWPLFANAKTQQERTDALSKFMAELAGIIAAGIFSTNSPLYASEVVDGGQSDSGDKQANFSRFFFNCGLSSLGSSIVDYAGNVIPGTENNPTQNHQAFEYGPEHLAYACGFSPELTSRALFFLERCSRYQLGADNRCSGNPLKFAAVDTSMVADCRWCSEETRQYCVRHTLHRLKTRLPAPRAARRGPMAVFGAVDADYTDCDQLGNFAPYSDIKRSGDGDSARNIMNDTYVGLCRRVAQFLIADGLVCGDTGEDARNVQSAKDLRATFELIESMVDRECAKFVSVLGGTRGYNYEARLPASEHTFVVTLNPYSTAFCPMLSHLVSQTKAIILQDIMLSQVPATFDKGQVETKMFRSAAMPTLRSDFMSMLDKGFLSGKQSPVVVSASSVTAPDTSVPSTEKSAVQYEYSLTRGQVLRLREFRIKNKFVYKGGDEKRGSMARMQGMTENFSRPLRIKNINILGGPLGFLLKRSHNVIFGSGMDVFEFWHKVIGGYMPKSQLTEENIETLKFIRRVSKTYAEGNYIKSQPQTFLELANFMVTNKILAYCGYEQSFGKFYVSTPSMIVMDSAKNKDPCAELVWLPPVINPTTKNLIAAAEKSIADNSSKWISASKVTNSCRLVMNYKPVVALGLMISKYCRQQSPTTVFQAGNWSSLIGSCGVQSVNACLSGDIVKKYALACKRVDSIIKGAASKYSETSLSSKIKAMVESGCTPKVIYIAILRALGDGLRDVTTETWLAMVDDQFMVEALEAIHANISENTAGGWSQEAAMIKLNKDGQTMPFGEEEEMLNFADGEDDADINNQDETTRHRFEDDDTFAGPSAKKRALATDVLFC</sequence>
<dbReference type="Gene3D" id="1.20.190.40">
    <property type="entry name" value="Viral ssDNA binding protein, head domain"/>
    <property type="match status" value="2"/>
</dbReference>
<dbReference type="Pfam" id="PF00747">
    <property type="entry name" value="Viral_DNA_bp"/>
    <property type="match status" value="1"/>
</dbReference>
<dbReference type="SUPFAM" id="SSF118208">
    <property type="entry name" value="Viral ssDNA binding protein"/>
    <property type="match status" value="1"/>
</dbReference>
<dbReference type="Gene3D" id="1.10.150.560">
    <property type="match status" value="1"/>
</dbReference>
<keyword evidence="5" id="KW-1185">Reference proteome</keyword>
<dbReference type="GO" id="GO:0003697">
    <property type="term" value="F:single-stranded DNA binding"/>
    <property type="evidence" value="ECO:0007669"/>
    <property type="project" value="InterPro"/>
</dbReference>
<dbReference type="GO" id="GO:0006260">
    <property type="term" value="P:DNA replication"/>
    <property type="evidence" value="ECO:0007669"/>
    <property type="project" value="UniProtKB-KW"/>
</dbReference>
<protein>
    <submittedName>
        <fullName evidence="4">Major DNA-binding protein</fullName>
    </submittedName>
</protein>
<evidence type="ECO:0000313" key="4">
    <source>
        <dbReference type="EMBL" id="QEG54040.1"/>
    </source>
</evidence>